<organism evidence="2 3">
    <name type="scientific">Cucumis melo var. makuwa</name>
    <name type="common">Oriental melon</name>
    <dbReference type="NCBI Taxonomy" id="1194695"/>
    <lineage>
        <taxon>Eukaryota</taxon>
        <taxon>Viridiplantae</taxon>
        <taxon>Streptophyta</taxon>
        <taxon>Embryophyta</taxon>
        <taxon>Tracheophyta</taxon>
        <taxon>Spermatophyta</taxon>
        <taxon>Magnoliopsida</taxon>
        <taxon>eudicotyledons</taxon>
        <taxon>Gunneridae</taxon>
        <taxon>Pentapetalae</taxon>
        <taxon>rosids</taxon>
        <taxon>fabids</taxon>
        <taxon>Cucurbitales</taxon>
        <taxon>Cucurbitaceae</taxon>
        <taxon>Benincaseae</taxon>
        <taxon>Cucumis</taxon>
    </lineage>
</organism>
<feature type="region of interest" description="Disordered" evidence="1">
    <location>
        <begin position="1"/>
        <end position="48"/>
    </location>
</feature>
<name>A0A5A7T0E6_CUCMM</name>
<reference evidence="2 3" key="1">
    <citation type="submission" date="2019-08" db="EMBL/GenBank/DDBJ databases">
        <title>Draft genome sequences of two oriental melons (Cucumis melo L. var makuwa).</title>
        <authorList>
            <person name="Kwon S.-Y."/>
        </authorList>
    </citation>
    <scope>NUCLEOTIDE SEQUENCE [LARGE SCALE GENOMIC DNA]</scope>
    <source>
        <strain evidence="3">cv. SW 3</strain>
        <tissue evidence="2">Leaf</tissue>
    </source>
</reference>
<protein>
    <submittedName>
        <fullName evidence="2">Uncharacterized protein</fullName>
    </submittedName>
</protein>
<gene>
    <name evidence="2" type="ORF">E6C27_scaffold213G00530</name>
</gene>
<evidence type="ECO:0000313" key="3">
    <source>
        <dbReference type="Proteomes" id="UP000321393"/>
    </source>
</evidence>
<feature type="compositionally biased region" description="Basic and acidic residues" evidence="1">
    <location>
        <begin position="97"/>
        <end position="107"/>
    </location>
</feature>
<feature type="region of interest" description="Disordered" evidence="1">
    <location>
        <begin position="72"/>
        <end position="107"/>
    </location>
</feature>
<feature type="compositionally biased region" description="Polar residues" evidence="1">
    <location>
        <begin position="82"/>
        <end position="93"/>
    </location>
</feature>
<proteinExistence type="predicted"/>
<evidence type="ECO:0000313" key="2">
    <source>
        <dbReference type="EMBL" id="KAA0034819.1"/>
    </source>
</evidence>
<dbReference type="EMBL" id="SSTE01020479">
    <property type="protein sequence ID" value="KAA0034819.1"/>
    <property type="molecule type" value="Genomic_DNA"/>
</dbReference>
<dbReference type="AlphaFoldDB" id="A0A5A7T0E6"/>
<sequence length="131" mass="14509">MKPMRNKQVAWENISMKPTRRIHVSLKPGQDYDDDKGGRRTIGDGGAGNEEITVLATASDLEVIEGIIRDDLPGKKTEEGSTSKVTTVGTNLPATMEEPKGDTKIEEERTLDRSKFKKVEMPVFYGIDLDS</sequence>
<accession>A0A5A7T0E6</accession>
<evidence type="ECO:0000256" key="1">
    <source>
        <dbReference type="SAM" id="MobiDB-lite"/>
    </source>
</evidence>
<dbReference type="Proteomes" id="UP000321393">
    <property type="component" value="Unassembled WGS sequence"/>
</dbReference>
<comment type="caution">
    <text evidence="2">The sequence shown here is derived from an EMBL/GenBank/DDBJ whole genome shotgun (WGS) entry which is preliminary data.</text>
</comment>
<feature type="compositionally biased region" description="Basic and acidic residues" evidence="1">
    <location>
        <begin position="72"/>
        <end position="81"/>
    </location>
</feature>